<dbReference type="PANTHER" id="PTHR37984">
    <property type="entry name" value="PROTEIN CBG26694"/>
    <property type="match status" value="1"/>
</dbReference>
<protein>
    <recommendedName>
        <fullName evidence="1">Gypsy retrotransposon integrase-like protein 1</fullName>
    </recommendedName>
</protein>
<dbReference type="GO" id="GO:0015074">
    <property type="term" value="P:DNA integration"/>
    <property type="evidence" value="ECO:0007669"/>
    <property type="project" value="InterPro"/>
</dbReference>
<evidence type="ECO:0000313" key="8">
    <source>
        <dbReference type="RefSeq" id="XP_020650063.2"/>
    </source>
</evidence>
<evidence type="ECO:0000313" key="6">
    <source>
        <dbReference type="RefSeq" id="XP_020650061.2"/>
    </source>
</evidence>
<dbReference type="PROSITE" id="PS50994">
    <property type="entry name" value="INTEGRASE"/>
    <property type="match status" value="1"/>
</dbReference>
<dbReference type="InterPro" id="IPR012337">
    <property type="entry name" value="RNaseH-like_sf"/>
</dbReference>
<dbReference type="CTD" id="54826"/>
<feature type="domain" description="Integrase catalytic" evidence="3">
    <location>
        <begin position="135"/>
        <end position="290"/>
    </location>
</feature>
<dbReference type="Pfam" id="PF17921">
    <property type="entry name" value="Integrase_H2C2"/>
    <property type="match status" value="1"/>
</dbReference>
<feature type="region of interest" description="Disordered" evidence="2">
    <location>
        <begin position="324"/>
        <end position="348"/>
    </location>
</feature>
<accession>A0A6J0TVF6</accession>
<dbReference type="SUPFAM" id="SSF53098">
    <property type="entry name" value="Ribonuclease H-like"/>
    <property type="match status" value="1"/>
</dbReference>
<dbReference type="PANTHER" id="PTHR37984:SF5">
    <property type="entry name" value="PROTEIN NYNRIN-LIKE"/>
    <property type="match status" value="1"/>
</dbReference>
<dbReference type="Gene3D" id="1.10.340.70">
    <property type="match status" value="1"/>
</dbReference>
<dbReference type="InterPro" id="IPR041588">
    <property type="entry name" value="Integrase_H2C2"/>
</dbReference>
<evidence type="ECO:0000256" key="1">
    <source>
        <dbReference type="ARBA" id="ARBA00039658"/>
    </source>
</evidence>
<reference evidence="4 5" key="1">
    <citation type="submission" date="2025-05" db="UniProtKB">
        <authorList>
            <consortium name="RefSeq"/>
        </authorList>
    </citation>
    <scope>NUCLEOTIDE SEQUENCE [LARGE SCALE GENOMIC DNA]</scope>
</reference>
<evidence type="ECO:0000313" key="4">
    <source>
        <dbReference type="Proteomes" id="UP001652642"/>
    </source>
</evidence>
<dbReference type="RefSeq" id="XP_020650060.2">
    <property type="nucleotide sequence ID" value="XM_020794401.2"/>
</dbReference>
<evidence type="ECO:0000256" key="2">
    <source>
        <dbReference type="SAM" id="MobiDB-lite"/>
    </source>
</evidence>
<evidence type="ECO:0000313" key="5">
    <source>
        <dbReference type="RefSeq" id="XP_020650060.2"/>
    </source>
</evidence>
<dbReference type="RefSeq" id="XP_020650063.2">
    <property type="nucleotide sequence ID" value="XM_020794404.2"/>
</dbReference>
<sequence>MVRNGKNGELHLKQISYYKQTGGYHPTTLASERSGIRRAAKKFVFKDNKLFYVGKDKRQMRLVILSEEDKRKVLENCHENHSGTHHGISRTLTLVESRYYWTSVTNDVKQWVNACQHCQVGKNIAIVPPRFHAIKAVDPWTILNLDLLGPFGATNKNHMYVILLTDVFTKWAVILPLHDVSAAEVAKAVVHVSFSYGLPQKIAIPQGEEFVHQINGELFEFLGMKELIMPYPESDHEYDIGERIRTFLLKYCTENTKDWDDHLEAIAYAFNLFHSKKDQNTPYFELFQRNPYMPSPSGVVQERKNDCLFARIVTAVKQANKAGQESTRSSCQDMKKMHGKLQKGSKRHIRKKPKQWNPYLLKVGHEVLRQRKNWWKDGSFHAEWIGPCIIDYITDNGCAILRDVAGSRLKRPIKIAHLKPYIRGSQEQGSSHIWQSAHAIDHDYIASAETAMKQSLEDTFFANGQSPPAPEDAGLERDLVLSKNNAQLEFIDTHPTDSIATNSKQWSAPYWALQNKTEAT</sequence>
<keyword evidence="4" id="KW-1185">Reference proteome</keyword>
<dbReference type="RefSeq" id="XP_020650064.2">
    <property type="nucleotide sequence ID" value="XM_020794405.2"/>
</dbReference>
<dbReference type="InterPro" id="IPR001584">
    <property type="entry name" value="Integrase_cat-core"/>
</dbReference>
<dbReference type="RefSeq" id="XP_020650065.2">
    <property type="nucleotide sequence ID" value="XM_020794406.2"/>
</dbReference>
<proteinExistence type="predicted"/>
<organism evidence="4 9">
    <name type="scientific">Pogona vitticeps</name>
    <name type="common">central bearded dragon</name>
    <dbReference type="NCBI Taxonomy" id="103695"/>
    <lineage>
        <taxon>Eukaryota</taxon>
        <taxon>Metazoa</taxon>
        <taxon>Chordata</taxon>
        <taxon>Craniata</taxon>
        <taxon>Vertebrata</taxon>
        <taxon>Euteleostomi</taxon>
        <taxon>Lepidosauria</taxon>
        <taxon>Squamata</taxon>
        <taxon>Bifurcata</taxon>
        <taxon>Unidentata</taxon>
        <taxon>Episquamata</taxon>
        <taxon>Toxicofera</taxon>
        <taxon>Iguania</taxon>
        <taxon>Acrodonta</taxon>
        <taxon>Agamidae</taxon>
        <taxon>Amphibolurinae</taxon>
        <taxon>Pogona</taxon>
    </lineage>
</organism>
<dbReference type="InterPro" id="IPR036397">
    <property type="entry name" value="RNaseH_sf"/>
</dbReference>
<dbReference type="Gene3D" id="3.30.420.10">
    <property type="entry name" value="Ribonuclease H-like superfamily/Ribonuclease H"/>
    <property type="match status" value="1"/>
</dbReference>
<feature type="compositionally biased region" description="Basic residues" evidence="2">
    <location>
        <begin position="337"/>
        <end position="348"/>
    </location>
</feature>
<name>A0A6J0TVF6_9SAUR</name>
<evidence type="ECO:0000313" key="9">
    <source>
        <dbReference type="RefSeq" id="XP_020650064.2"/>
    </source>
</evidence>
<gene>
    <name evidence="5 6 7 8 9 10" type="primary">GIN1</name>
</gene>
<dbReference type="RefSeq" id="XP_020650062.2">
    <property type="nucleotide sequence ID" value="XM_020794403.2"/>
</dbReference>
<dbReference type="GO" id="GO:0003676">
    <property type="term" value="F:nucleic acid binding"/>
    <property type="evidence" value="ECO:0007669"/>
    <property type="project" value="InterPro"/>
</dbReference>
<dbReference type="InterPro" id="IPR050951">
    <property type="entry name" value="Retrovirus_Pol_polyprotein"/>
</dbReference>
<dbReference type="GeneID" id="110079381"/>
<evidence type="ECO:0000259" key="3">
    <source>
        <dbReference type="PROSITE" id="PS50994"/>
    </source>
</evidence>
<dbReference type="Proteomes" id="UP001652642">
    <property type="component" value="Chromosome 2"/>
</dbReference>
<evidence type="ECO:0000313" key="10">
    <source>
        <dbReference type="RefSeq" id="XP_020650065.2"/>
    </source>
</evidence>
<dbReference type="AlphaFoldDB" id="A0A6J0TVF6"/>
<dbReference type="RefSeq" id="XP_020650061.2">
    <property type="nucleotide sequence ID" value="XM_020794402.2"/>
</dbReference>
<evidence type="ECO:0000313" key="7">
    <source>
        <dbReference type="RefSeq" id="XP_020650062.2"/>
    </source>
</evidence>